<organism evidence="3 4">
    <name type="scientific">Pontiella desulfatans</name>
    <dbReference type="NCBI Taxonomy" id="2750659"/>
    <lineage>
        <taxon>Bacteria</taxon>
        <taxon>Pseudomonadati</taxon>
        <taxon>Kiritimatiellota</taxon>
        <taxon>Kiritimatiellia</taxon>
        <taxon>Kiritimatiellales</taxon>
        <taxon>Pontiellaceae</taxon>
        <taxon>Pontiella</taxon>
    </lineage>
</organism>
<dbReference type="SUPFAM" id="SSF56954">
    <property type="entry name" value="Outer membrane efflux proteins (OEP)"/>
    <property type="match status" value="1"/>
</dbReference>
<name>A0A6C2U648_PONDE</name>
<dbReference type="Gene3D" id="2.20.200.10">
    <property type="entry name" value="Outer membrane efflux proteins (OEP)"/>
    <property type="match status" value="1"/>
</dbReference>
<comment type="similarity">
    <text evidence="1 2">Belongs to the outer membrane factor (OMF) (TC 1.B.17) family.</text>
</comment>
<keyword evidence="4" id="KW-1185">Reference proteome</keyword>
<dbReference type="InterPro" id="IPR003423">
    <property type="entry name" value="OMP_efflux"/>
</dbReference>
<keyword evidence="2" id="KW-0449">Lipoprotein</keyword>
<evidence type="ECO:0000256" key="1">
    <source>
        <dbReference type="ARBA" id="ARBA00007613"/>
    </source>
</evidence>
<dbReference type="GO" id="GO:0015562">
    <property type="term" value="F:efflux transmembrane transporter activity"/>
    <property type="evidence" value="ECO:0007669"/>
    <property type="project" value="InterPro"/>
</dbReference>
<keyword evidence="2" id="KW-0812">Transmembrane</keyword>
<keyword evidence="2" id="KW-0472">Membrane</keyword>
<evidence type="ECO:0000313" key="3">
    <source>
        <dbReference type="EMBL" id="VGO15552.1"/>
    </source>
</evidence>
<sequence length="470" mass="50990">MNLRVVFPLMAGVSIVLLNGCVSVGPDYEEPEAGMPDAWHAAVQDEFKTGEPDLQTWWTVFGDDTLNGLIERAATNNLDLKTAVARIEQAAALRGVSASQYWPDISAGASATAFRTAEYESATGASQSGERYGADLGMAWELDLWGRVRRSVESADASLQASVENYRDILVMLYADIAASYIDVRTLQERILFAKNNLEAQSKTLELTQNRFNSGLVPALDVSQSQLNLSRTQSLIPPLFQLKVAAVNRLSVLMGAMPYALEQELEQTKPIPSASGDLVVGVPAELLRQRPDIRRAERELAAQHARIGSTKAELYPTLTLPGTLAVGSIGDGYSTSYGFGPQLRWSLFNGQRIRSQIKAEEAGTKAALHAYEQALLLALEEVEGSMSAYANEKDRIESLKVAATSAQKSVDLVTQLYTSGLTDFQNVLNMEQALLEQQDALATSKGRVSANLVGVYKALGGGWNIPAEEE</sequence>
<keyword evidence="2" id="KW-0564">Palmitate</keyword>
<dbReference type="Gene3D" id="1.20.1600.10">
    <property type="entry name" value="Outer membrane efflux proteins (OEP)"/>
    <property type="match status" value="1"/>
</dbReference>
<dbReference type="NCBIfam" id="TIGR01845">
    <property type="entry name" value="outer_NodT"/>
    <property type="match status" value="1"/>
</dbReference>
<dbReference type="RefSeq" id="WP_136081105.1">
    <property type="nucleotide sequence ID" value="NZ_CAAHFG010000002.1"/>
</dbReference>
<evidence type="ECO:0000313" key="4">
    <source>
        <dbReference type="Proteomes" id="UP000366872"/>
    </source>
</evidence>
<gene>
    <name evidence="3" type="primary">oprM</name>
    <name evidence="3" type="ORF">PDESU_04137</name>
</gene>
<dbReference type="AlphaFoldDB" id="A0A6C2U648"/>
<accession>A0A6C2U648</accession>
<dbReference type="Proteomes" id="UP000366872">
    <property type="component" value="Unassembled WGS sequence"/>
</dbReference>
<dbReference type="InterPro" id="IPR010131">
    <property type="entry name" value="MdtP/NodT-like"/>
</dbReference>
<dbReference type="GO" id="GO:0005886">
    <property type="term" value="C:plasma membrane"/>
    <property type="evidence" value="ECO:0007669"/>
    <property type="project" value="UniProtKB-SubCell"/>
</dbReference>
<keyword evidence="2" id="KW-1134">Transmembrane beta strand</keyword>
<protein>
    <submittedName>
        <fullName evidence="3">Outer membrane protein OprM</fullName>
    </submittedName>
</protein>
<proteinExistence type="inferred from homology"/>
<reference evidence="3 4" key="1">
    <citation type="submission" date="2019-04" db="EMBL/GenBank/DDBJ databases">
        <authorList>
            <person name="Van Vliet M D."/>
        </authorList>
    </citation>
    <scope>NUCLEOTIDE SEQUENCE [LARGE SCALE GENOMIC DNA]</scope>
    <source>
        <strain evidence="3 4">F1</strain>
    </source>
</reference>
<dbReference type="PANTHER" id="PTHR30203:SF31">
    <property type="entry name" value="RND EFFLUX SYSTEM, OUTER MEMBRANE LIPOPROTEIN, NODT"/>
    <property type="match status" value="1"/>
</dbReference>
<comment type="subcellular location">
    <subcellularLocation>
        <location evidence="2">Cell membrane</location>
        <topology evidence="2">Lipid-anchor</topology>
    </subcellularLocation>
</comment>
<evidence type="ECO:0000256" key="2">
    <source>
        <dbReference type="RuleBase" id="RU362097"/>
    </source>
</evidence>
<dbReference type="EMBL" id="CAAHFG010000002">
    <property type="protein sequence ID" value="VGO15552.1"/>
    <property type="molecule type" value="Genomic_DNA"/>
</dbReference>
<dbReference type="Pfam" id="PF02321">
    <property type="entry name" value="OEP"/>
    <property type="match status" value="2"/>
</dbReference>
<dbReference type="PANTHER" id="PTHR30203">
    <property type="entry name" value="OUTER MEMBRANE CATION EFFLUX PROTEIN"/>
    <property type="match status" value="1"/>
</dbReference>